<dbReference type="HOGENOM" id="CLU_051470_0_0_11"/>
<dbReference type="InterPro" id="IPR002711">
    <property type="entry name" value="HNH"/>
</dbReference>
<keyword evidence="2" id="KW-0255">Endonuclease</keyword>
<sequence>MKAVKAYAASLATPMDILSEVAMLTRAHLQLEGLPQKEITALMSLAEVYFGQTPYTRLQATARNTPHSLLVLKDIENKARRIKDPVQRYKFRIACAEVHEEDINALAKEFLPPPPEPKEGTKMKRSKTDKWSWSVTGRSELISKLNDAFPDTEAVDEFLQTGTTKGTAVTTNVVIKLDELDKIVDGDGDDVVLQMTNGAKLTGAQLVQQMFTDHGYATLIHPVEGPVNLYRTERQASWKQRMMAAAENPVCPWKDCLKGADECQVHHIVAWKYGGETNQSNLTTACKFHNGRNDDDGVPRYGRLLRIRGEVQWVPPSFY</sequence>
<dbReference type="AlphaFoldDB" id="A0A0F6TB24"/>
<dbReference type="Proteomes" id="UP000033566">
    <property type="component" value="Chromosome"/>
</dbReference>
<reference evidence="2 3" key="1">
    <citation type="journal article" date="2015" name="Genome Announc.">
        <title>Complete Genome Sequence of Corynebacterium camporealensis DSM 44610, Isolated from the Milk of a Manchega Sheep with Subclinical Mastitis.</title>
        <authorList>
            <person name="Ruckert C."/>
            <person name="Albersmeier A."/>
            <person name="Winkler A."/>
            <person name="Tauch A."/>
        </authorList>
    </citation>
    <scope>NUCLEOTIDE SEQUENCE [LARGE SCALE GENOMIC DNA]</scope>
    <source>
        <strain evidence="2 3">DSM 44610</strain>
    </source>
</reference>
<dbReference type="OrthoDB" id="4419908at2"/>
<dbReference type="InterPro" id="IPR003615">
    <property type="entry name" value="HNH_nuc"/>
</dbReference>
<dbReference type="GO" id="GO:0004519">
    <property type="term" value="F:endonuclease activity"/>
    <property type="evidence" value="ECO:0007669"/>
    <property type="project" value="UniProtKB-KW"/>
</dbReference>
<dbReference type="KEGG" id="ccj:UL81_04120"/>
<dbReference type="Gene3D" id="1.10.30.50">
    <property type="match status" value="1"/>
</dbReference>
<dbReference type="CDD" id="cd00085">
    <property type="entry name" value="HNHc"/>
    <property type="match status" value="1"/>
</dbReference>
<dbReference type="GO" id="GO:0003676">
    <property type="term" value="F:nucleic acid binding"/>
    <property type="evidence" value="ECO:0007669"/>
    <property type="project" value="InterPro"/>
</dbReference>
<keyword evidence="2" id="KW-0540">Nuclease</keyword>
<organism evidence="2 3">
    <name type="scientific">Corynebacterium camporealensis</name>
    <dbReference type="NCBI Taxonomy" id="161896"/>
    <lineage>
        <taxon>Bacteria</taxon>
        <taxon>Bacillati</taxon>
        <taxon>Actinomycetota</taxon>
        <taxon>Actinomycetes</taxon>
        <taxon>Mycobacteriales</taxon>
        <taxon>Corynebacteriaceae</taxon>
        <taxon>Corynebacterium</taxon>
    </lineage>
</organism>
<dbReference type="SMART" id="SM00507">
    <property type="entry name" value="HNHc"/>
    <property type="match status" value="1"/>
</dbReference>
<dbReference type="RefSeq" id="WP_035105820.1">
    <property type="nucleotide sequence ID" value="NZ_CP011311.1"/>
</dbReference>
<feature type="compositionally biased region" description="Basic and acidic residues" evidence="1">
    <location>
        <begin position="116"/>
        <end position="129"/>
    </location>
</feature>
<evidence type="ECO:0000313" key="3">
    <source>
        <dbReference type="Proteomes" id="UP000033566"/>
    </source>
</evidence>
<dbReference type="STRING" id="161896.UL81_04120"/>
<dbReference type="PATRIC" id="fig|161896.4.peg.810"/>
<gene>
    <name evidence="2" type="ORF">UL81_04120</name>
</gene>
<evidence type="ECO:0000313" key="2">
    <source>
        <dbReference type="EMBL" id="AKE38799.1"/>
    </source>
</evidence>
<keyword evidence="3" id="KW-1185">Reference proteome</keyword>
<feature type="region of interest" description="Disordered" evidence="1">
    <location>
        <begin position="109"/>
        <end position="129"/>
    </location>
</feature>
<dbReference type="Pfam" id="PF01844">
    <property type="entry name" value="HNH"/>
    <property type="match status" value="1"/>
</dbReference>
<dbReference type="EMBL" id="CP011311">
    <property type="protein sequence ID" value="AKE38799.1"/>
    <property type="molecule type" value="Genomic_DNA"/>
</dbReference>
<protein>
    <submittedName>
        <fullName evidence="2">HNH endonuclease</fullName>
    </submittedName>
</protein>
<proteinExistence type="predicted"/>
<accession>A0A0F6TB24</accession>
<keyword evidence="2" id="KW-0378">Hydrolase</keyword>
<name>A0A0F6TB24_9CORY</name>
<evidence type="ECO:0000256" key="1">
    <source>
        <dbReference type="SAM" id="MobiDB-lite"/>
    </source>
</evidence>
<dbReference type="GO" id="GO:0008270">
    <property type="term" value="F:zinc ion binding"/>
    <property type="evidence" value="ECO:0007669"/>
    <property type="project" value="InterPro"/>
</dbReference>